<dbReference type="InterPro" id="IPR024411">
    <property type="entry name" value="Tail_terminator_phage"/>
</dbReference>
<evidence type="ECO:0000313" key="1">
    <source>
        <dbReference type="EMBL" id="GAX06810.1"/>
    </source>
</evidence>
<evidence type="ECO:0000313" key="2">
    <source>
        <dbReference type="Proteomes" id="UP000198414"/>
    </source>
</evidence>
<dbReference type="Proteomes" id="UP000198414">
    <property type="component" value="Unassembled WGS sequence"/>
</dbReference>
<name>A0A1Z5IYC2_9LACO</name>
<dbReference type="OrthoDB" id="2928533at2"/>
<organism evidence="1 2">
    <name type="scientific">Secundilactobacillus pentosiphilus</name>
    <dbReference type="NCBI Taxonomy" id="1714682"/>
    <lineage>
        <taxon>Bacteria</taxon>
        <taxon>Bacillati</taxon>
        <taxon>Bacillota</taxon>
        <taxon>Bacilli</taxon>
        <taxon>Lactobacillales</taxon>
        <taxon>Lactobacillaceae</taxon>
        <taxon>Secundilactobacillus</taxon>
    </lineage>
</organism>
<accession>A0A1Z5IYC2</accession>
<reference evidence="1 2" key="1">
    <citation type="submission" date="2015-11" db="EMBL/GenBank/DDBJ databases">
        <title>Draft genome sequences of new species of the genus Lactobacillus isolated from orchardgrass silage.</title>
        <authorList>
            <person name="Tohno M."/>
            <person name="Tanizawa Y."/>
            <person name="Arita M."/>
        </authorList>
    </citation>
    <scope>NUCLEOTIDE SEQUENCE [LARGE SCALE GENOMIC DNA]</scope>
    <source>
        <strain evidence="1 2">IWT25</strain>
    </source>
</reference>
<dbReference type="RefSeq" id="WP_089121753.1">
    <property type="nucleotide sequence ID" value="NZ_BCMI01000027.1"/>
</dbReference>
<protein>
    <submittedName>
        <fullName evidence="1">Putative minor capsid protein, phage associated</fullName>
    </submittedName>
</protein>
<dbReference type="AlphaFoldDB" id="A0A1Z5IYC2"/>
<dbReference type="Pfam" id="PF12691">
    <property type="entry name" value="Phage_tail_terminator_6"/>
    <property type="match status" value="1"/>
</dbReference>
<gene>
    <name evidence="1" type="ORF">IWT25_02157</name>
</gene>
<dbReference type="EMBL" id="BCMI01000027">
    <property type="protein sequence ID" value="GAX06810.1"/>
    <property type="molecule type" value="Genomic_DNA"/>
</dbReference>
<sequence>MSQSNDLMVQLLKTINTIDGLPMKCKLGYLTAGEAFDLYPLPGSRLLKQDYSGTQHWQMNYEVGYRTKNQETANTVLWIVSQALDLTTSVESANGSYTFESLEINGQPSVSEQDTQGYTTYMLDFSVYIYTN</sequence>
<proteinExistence type="predicted"/>
<comment type="caution">
    <text evidence="1">The sequence shown here is derived from an EMBL/GenBank/DDBJ whole genome shotgun (WGS) entry which is preliminary data.</text>
</comment>